<keyword evidence="1" id="KW-0472">Membrane</keyword>
<gene>
    <name evidence="2" type="ORF">HGA15_12725</name>
</gene>
<reference evidence="2 3" key="1">
    <citation type="submission" date="2020-04" db="EMBL/GenBank/DDBJ databases">
        <title>MicrobeNet Type strains.</title>
        <authorList>
            <person name="Nicholson A.C."/>
        </authorList>
    </citation>
    <scope>NUCLEOTIDE SEQUENCE [LARGE SCALE GENOMIC DNA]</scope>
    <source>
        <strain evidence="2 3">JCM 3332</strain>
    </source>
</reference>
<feature type="transmembrane region" description="Helical" evidence="1">
    <location>
        <begin position="542"/>
        <end position="559"/>
    </location>
</feature>
<feature type="transmembrane region" description="Helical" evidence="1">
    <location>
        <begin position="461"/>
        <end position="479"/>
    </location>
</feature>
<name>A0A846YH45_9NOCA</name>
<feature type="transmembrane region" description="Helical" evidence="1">
    <location>
        <begin position="49"/>
        <end position="68"/>
    </location>
</feature>
<keyword evidence="3" id="KW-1185">Reference proteome</keyword>
<dbReference type="RefSeq" id="WP_062977041.1">
    <property type="nucleotide sequence ID" value="NZ_JAAXOT010000005.1"/>
</dbReference>
<evidence type="ECO:0000313" key="3">
    <source>
        <dbReference type="Proteomes" id="UP000570678"/>
    </source>
</evidence>
<evidence type="ECO:0000313" key="2">
    <source>
        <dbReference type="EMBL" id="NKY57004.1"/>
    </source>
</evidence>
<feature type="transmembrane region" description="Helical" evidence="1">
    <location>
        <begin position="234"/>
        <end position="252"/>
    </location>
</feature>
<feature type="transmembrane region" description="Helical" evidence="1">
    <location>
        <begin position="312"/>
        <end position="334"/>
    </location>
</feature>
<proteinExistence type="predicted"/>
<feature type="transmembrane region" description="Helical" evidence="1">
    <location>
        <begin position="598"/>
        <end position="620"/>
    </location>
</feature>
<keyword evidence="1" id="KW-1133">Transmembrane helix</keyword>
<sequence length="744" mass="78386">MTTLDRPATILGTAGRDAAIPPAVVVAAPVVAALATVAAATGIGGPLRVVAVLAMVSCAPGLPVVALLRLPHRGVSFALGLSASWATWLLLSLWQVTVGWWAPVACAGVVTGISAVAAGWAVRDAAAAGTGRASAGTGPVSARHTAPAGRGAAQGVRRVVSGHIASHGGDRWRWVAFAALLFAVAMGWWETRIIDLDAAGPYGLIGVVSWRIFVALAAVAVAFALAVGRRRVDSPVAAGAAALLVCLLYQLVSVADGSPVVSTAFVHIGFIDYIGTAHQLPPSLDARFSWSGFFDAAAVLVELSGLDDAAPLLLWAPAVFTALAALPVFTIARLITGSRRAAWIALVIYICGNWFQQDYFSPQALVFVMHFSVVATLLWLLRSSPVPRVEGALWQRLSALPVRVPGLPPSVPRRRALLLEGVLFFIVAATVVSHQLTPVLTIATCTLLAGVGALRQRWLPVAAGIVFLAWLSYGAPDYWTGHLHVILGDFGRVGDSLQTGLGDRFSGAQTYQRMQWVRVAWTGAIMGLAAAGWWLNRRAKCAPAVGVLLIAPFLLVVGQSYGGEIVLRCCFYALPVAAPLAALALVRIHRIVRPALRWRGASVVALSAVVGVCAVLGVTARGLNTAFERNPADLVGAARRLLDTVPNGTALLPPNGEGVLKMGRLTTVVWPQGGVCSVWTVECVETFDADYILLSTSQQAALELQWGTPHGWLYEFGDQLVARGLYRVVERTPHALVLARTSGR</sequence>
<keyword evidence="1" id="KW-0812">Transmembrane</keyword>
<feature type="transmembrane region" description="Helical" evidence="1">
    <location>
        <begin position="100"/>
        <end position="122"/>
    </location>
</feature>
<feature type="transmembrane region" description="Helical" evidence="1">
    <location>
        <begin position="565"/>
        <end position="586"/>
    </location>
</feature>
<feature type="transmembrane region" description="Helical" evidence="1">
    <location>
        <begin position="438"/>
        <end position="454"/>
    </location>
</feature>
<dbReference type="Proteomes" id="UP000570678">
    <property type="component" value="Unassembled WGS sequence"/>
</dbReference>
<protein>
    <submittedName>
        <fullName evidence="2">Uncharacterized protein</fullName>
    </submittedName>
</protein>
<feature type="transmembrane region" description="Helical" evidence="1">
    <location>
        <begin position="20"/>
        <end position="43"/>
    </location>
</feature>
<dbReference type="AlphaFoldDB" id="A0A846YH45"/>
<organism evidence="2 3">
    <name type="scientific">Nocardia flavorosea</name>
    <dbReference type="NCBI Taxonomy" id="53429"/>
    <lineage>
        <taxon>Bacteria</taxon>
        <taxon>Bacillati</taxon>
        <taxon>Actinomycetota</taxon>
        <taxon>Actinomycetes</taxon>
        <taxon>Mycobacteriales</taxon>
        <taxon>Nocardiaceae</taxon>
        <taxon>Nocardia</taxon>
    </lineage>
</organism>
<feature type="transmembrane region" description="Helical" evidence="1">
    <location>
        <begin position="363"/>
        <end position="381"/>
    </location>
</feature>
<feature type="transmembrane region" description="Helical" evidence="1">
    <location>
        <begin position="75"/>
        <end position="94"/>
    </location>
</feature>
<feature type="transmembrane region" description="Helical" evidence="1">
    <location>
        <begin position="172"/>
        <end position="189"/>
    </location>
</feature>
<evidence type="ECO:0000256" key="1">
    <source>
        <dbReference type="SAM" id="Phobius"/>
    </source>
</evidence>
<feature type="transmembrane region" description="Helical" evidence="1">
    <location>
        <begin position="516"/>
        <end position="535"/>
    </location>
</feature>
<accession>A0A846YH45</accession>
<comment type="caution">
    <text evidence="2">The sequence shown here is derived from an EMBL/GenBank/DDBJ whole genome shotgun (WGS) entry which is preliminary data.</text>
</comment>
<feature type="transmembrane region" description="Helical" evidence="1">
    <location>
        <begin position="201"/>
        <end position="227"/>
    </location>
</feature>
<dbReference type="EMBL" id="JAAXOT010000005">
    <property type="protein sequence ID" value="NKY57004.1"/>
    <property type="molecule type" value="Genomic_DNA"/>
</dbReference>